<gene>
    <name evidence="1" type="ORF">TNCV_2630151</name>
</gene>
<accession>A0A8X6SNW8</accession>
<dbReference type="EMBL" id="BMAU01021296">
    <property type="protein sequence ID" value="GFY10338.1"/>
    <property type="molecule type" value="Genomic_DNA"/>
</dbReference>
<sequence length="96" mass="11412">MVAPPARHWRCQVVGRVLVSLKTRCVERRLMSQASKFSRWWGMEVWRRVANLCIIQQPTLLTSTPRQWEDFELRQALTYLCPLYMVRPLCYSDSNP</sequence>
<evidence type="ECO:0000313" key="1">
    <source>
        <dbReference type="EMBL" id="GFY10338.1"/>
    </source>
</evidence>
<dbReference type="Proteomes" id="UP000887159">
    <property type="component" value="Unassembled WGS sequence"/>
</dbReference>
<proteinExistence type="predicted"/>
<dbReference type="AlphaFoldDB" id="A0A8X6SNW8"/>
<name>A0A8X6SNW8_TRICX</name>
<keyword evidence="2" id="KW-1185">Reference proteome</keyword>
<reference evidence="1" key="1">
    <citation type="submission" date="2020-08" db="EMBL/GenBank/DDBJ databases">
        <title>Multicomponent nature underlies the extraordinary mechanical properties of spider dragline silk.</title>
        <authorList>
            <person name="Kono N."/>
            <person name="Nakamura H."/>
            <person name="Mori M."/>
            <person name="Yoshida Y."/>
            <person name="Ohtoshi R."/>
            <person name="Malay A.D."/>
            <person name="Moran D.A.P."/>
            <person name="Tomita M."/>
            <person name="Numata K."/>
            <person name="Arakawa K."/>
        </authorList>
    </citation>
    <scope>NUCLEOTIDE SEQUENCE</scope>
</reference>
<comment type="caution">
    <text evidence="1">The sequence shown here is derived from an EMBL/GenBank/DDBJ whole genome shotgun (WGS) entry which is preliminary data.</text>
</comment>
<evidence type="ECO:0000313" key="2">
    <source>
        <dbReference type="Proteomes" id="UP000887159"/>
    </source>
</evidence>
<protein>
    <submittedName>
        <fullName evidence="1">Uncharacterized protein</fullName>
    </submittedName>
</protein>
<organism evidence="1 2">
    <name type="scientific">Trichonephila clavipes</name>
    <name type="common">Golden silk orbweaver</name>
    <name type="synonym">Nephila clavipes</name>
    <dbReference type="NCBI Taxonomy" id="2585209"/>
    <lineage>
        <taxon>Eukaryota</taxon>
        <taxon>Metazoa</taxon>
        <taxon>Ecdysozoa</taxon>
        <taxon>Arthropoda</taxon>
        <taxon>Chelicerata</taxon>
        <taxon>Arachnida</taxon>
        <taxon>Araneae</taxon>
        <taxon>Araneomorphae</taxon>
        <taxon>Entelegynae</taxon>
        <taxon>Araneoidea</taxon>
        <taxon>Nephilidae</taxon>
        <taxon>Trichonephila</taxon>
    </lineage>
</organism>